<dbReference type="AlphaFoldDB" id="A0A1F6LM81"/>
<protein>
    <submittedName>
        <fullName evidence="1">Uncharacterized protein</fullName>
    </submittedName>
</protein>
<evidence type="ECO:0000313" key="1">
    <source>
        <dbReference type="EMBL" id="OGH60471.1"/>
    </source>
</evidence>
<reference evidence="1 2" key="1">
    <citation type="journal article" date="2016" name="Nat. Commun.">
        <title>Thousands of microbial genomes shed light on interconnected biogeochemical processes in an aquifer system.</title>
        <authorList>
            <person name="Anantharaman K."/>
            <person name="Brown C.T."/>
            <person name="Hug L.A."/>
            <person name="Sharon I."/>
            <person name="Castelle C.J."/>
            <person name="Probst A.J."/>
            <person name="Thomas B.C."/>
            <person name="Singh A."/>
            <person name="Wilkins M.J."/>
            <person name="Karaoz U."/>
            <person name="Brodie E.L."/>
            <person name="Williams K.H."/>
            <person name="Hubbard S.S."/>
            <person name="Banfield J.F."/>
        </authorList>
    </citation>
    <scope>NUCLEOTIDE SEQUENCE [LARGE SCALE GENOMIC DNA]</scope>
</reference>
<organism evidence="1 2">
    <name type="scientific">Candidatus Magasanikbacteria bacterium RIFCSPHIGHO2_01_FULL_50_8</name>
    <dbReference type="NCBI Taxonomy" id="1798674"/>
    <lineage>
        <taxon>Bacteria</taxon>
        <taxon>Candidatus Magasanikiibacteriota</taxon>
    </lineage>
</organism>
<gene>
    <name evidence="1" type="ORF">A2848_03310</name>
</gene>
<dbReference type="Proteomes" id="UP000176329">
    <property type="component" value="Unassembled WGS sequence"/>
</dbReference>
<name>A0A1F6LM81_9BACT</name>
<proteinExistence type="predicted"/>
<dbReference type="EMBL" id="MFPV01000059">
    <property type="protein sequence ID" value="OGH60471.1"/>
    <property type="molecule type" value="Genomic_DNA"/>
</dbReference>
<evidence type="ECO:0000313" key="2">
    <source>
        <dbReference type="Proteomes" id="UP000176329"/>
    </source>
</evidence>
<accession>A0A1F6LM81</accession>
<comment type="caution">
    <text evidence="1">The sequence shown here is derived from an EMBL/GenBank/DDBJ whole genome shotgun (WGS) entry which is preliminary data.</text>
</comment>
<sequence>MYVNDGAVTTLSIHIDQKAHTYEGSKAHSGEYSGALLADELARISAAINCKMVIMVDKKGKPLDR</sequence>